<feature type="domain" description="Fibronectin type-III" evidence="2">
    <location>
        <begin position="250"/>
        <end position="340"/>
    </location>
</feature>
<evidence type="ECO:0000259" key="2">
    <source>
        <dbReference type="PROSITE" id="PS50853"/>
    </source>
</evidence>
<dbReference type="InterPro" id="IPR036116">
    <property type="entry name" value="FN3_sf"/>
</dbReference>
<comment type="caution">
    <text evidence="3">The sequence shown here is derived from an EMBL/GenBank/DDBJ whole genome shotgun (WGS) entry which is preliminary data.</text>
</comment>
<dbReference type="Gene3D" id="2.60.40.380">
    <property type="entry name" value="Purple acid phosphatase-like, N-terminal"/>
    <property type="match status" value="2"/>
</dbReference>
<organism evidence="3 4">
    <name type="scientific">Candidatus Kerfeldbacteria bacterium CG08_land_8_20_14_0_20_43_14</name>
    <dbReference type="NCBI Taxonomy" id="2014246"/>
    <lineage>
        <taxon>Bacteria</taxon>
        <taxon>Candidatus Kerfeldiibacteriota</taxon>
    </lineage>
</organism>
<evidence type="ECO:0000313" key="3">
    <source>
        <dbReference type="EMBL" id="PIS40925.1"/>
    </source>
</evidence>
<reference evidence="4" key="1">
    <citation type="submission" date="2017-09" db="EMBL/GenBank/DDBJ databases">
        <title>Depth-based differentiation of microbial function through sediment-hosted aquifers and enrichment of novel symbionts in the deep terrestrial subsurface.</title>
        <authorList>
            <person name="Probst A.J."/>
            <person name="Ladd B."/>
            <person name="Jarett J.K."/>
            <person name="Geller-Mcgrath D.E."/>
            <person name="Sieber C.M.K."/>
            <person name="Emerson J.B."/>
            <person name="Anantharaman K."/>
            <person name="Thomas B.C."/>
            <person name="Malmstrom R."/>
            <person name="Stieglmeier M."/>
            <person name="Klingl A."/>
            <person name="Woyke T."/>
            <person name="Ryan C.M."/>
            <person name="Banfield J.F."/>
        </authorList>
    </citation>
    <scope>NUCLEOTIDE SEQUENCE [LARGE SCALE GENOMIC DNA]</scope>
</reference>
<feature type="domain" description="Fibronectin type-III" evidence="2">
    <location>
        <begin position="66"/>
        <end position="158"/>
    </location>
</feature>
<dbReference type="InterPro" id="IPR050991">
    <property type="entry name" value="ECM_Regulatory_Proteins"/>
</dbReference>
<dbReference type="Pfam" id="PF16656">
    <property type="entry name" value="Pur_ac_phosph_N"/>
    <property type="match status" value="3"/>
</dbReference>
<dbReference type="CDD" id="cd00063">
    <property type="entry name" value="FN3"/>
    <property type="match status" value="1"/>
</dbReference>
<dbReference type="InterPro" id="IPR015914">
    <property type="entry name" value="PAPs_N"/>
</dbReference>
<protein>
    <recommendedName>
        <fullName evidence="2">Fibronectin type-III domain-containing protein</fullName>
    </recommendedName>
</protein>
<dbReference type="PANTHER" id="PTHR46708:SF11">
    <property type="entry name" value="RECEPTOR-TYPE TYROSINE-PROTEIN PHOSPHATASE ETA-LIKE"/>
    <property type="match status" value="1"/>
</dbReference>
<dbReference type="GO" id="GO:0003993">
    <property type="term" value="F:acid phosphatase activity"/>
    <property type="evidence" value="ECO:0007669"/>
    <property type="project" value="InterPro"/>
</dbReference>
<name>A0A2H0YQZ5_9BACT</name>
<evidence type="ECO:0000256" key="1">
    <source>
        <dbReference type="ARBA" id="ARBA00022737"/>
    </source>
</evidence>
<dbReference type="Proteomes" id="UP000236845">
    <property type="component" value="Unassembled WGS sequence"/>
</dbReference>
<gene>
    <name evidence="3" type="ORF">COT26_00675</name>
</gene>
<accession>A0A2H0YQZ5</accession>
<evidence type="ECO:0000313" key="4">
    <source>
        <dbReference type="Proteomes" id="UP000236845"/>
    </source>
</evidence>
<dbReference type="GO" id="GO:0046872">
    <property type="term" value="F:metal ion binding"/>
    <property type="evidence" value="ECO:0007669"/>
    <property type="project" value="InterPro"/>
</dbReference>
<dbReference type="Gene3D" id="2.60.40.10">
    <property type="entry name" value="Immunoglobulins"/>
    <property type="match status" value="3"/>
</dbReference>
<sequence>YYTIYRSTDDGVTFTEIATITSTGYLDTGLDSTQKYTYKVTAKDKAGAKSDETLKLAAVPQGRFTSPPPITEGPTVTPDSFAATVTWKTERVASSFVEFGLNKDKLTKEQGTADQLTEHSVKVAGLNAQTIYYYRVKSIDIDQNAAYSDVATFTTLEAPRVENVKIYDIRLTDAIISWTTTKESTAIIEYGPKTKYGFTFTDTSGSYSSTHTVKLENLKDGTTYHLHIEGVDRSDNPIASDDYNFTTLTYPKVLTVSSTNKAEGQTEVKWTTNVATTSEVEYYNDKSPNKTQGNSSLVTEHSILVFGLDDATEYKFKVRGRDQFGYEALSTENKFRTLEDTMPPVISEVKSESNTVGSGDAAKIQIIVSWKTNEPTTSQVQYGEGLSSSSYSAESDENAERVREHLMVIGGLTPAKTYHFRVVSKDKAGNESKSQGYSILTSRARQSFLQIVIDNLEDTFSWLGGVGKLFGG</sequence>
<dbReference type="PROSITE" id="PS50853">
    <property type="entry name" value="FN3"/>
    <property type="match status" value="2"/>
</dbReference>
<dbReference type="EMBL" id="PEXW01000014">
    <property type="protein sequence ID" value="PIS40925.1"/>
    <property type="molecule type" value="Genomic_DNA"/>
</dbReference>
<dbReference type="PANTHER" id="PTHR46708">
    <property type="entry name" value="TENASCIN"/>
    <property type="match status" value="1"/>
</dbReference>
<dbReference type="SUPFAM" id="SSF49265">
    <property type="entry name" value="Fibronectin type III"/>
    <property type="match status" value="3"/>
</dbReference>
<keyword evidence="1" id="KW-0677">Repeat</keyword>
<proteinExistence type="predicted"/>
<dbReference type="SMART" id="SM00060">
    <property type="entry name" value="FN3"/>
    <property type="match status" value="4"/>
</dbReference>
<dbReference type="InterPro" id="IPR013783">
    <property type="entry name" value="Ig-like_fold"/>
</dbReference>
<dbReference type="InterPro" id="IPR003961">
    <property type="entry name" value="FN3_dom"/>
</dbReference>
<dbReference type="AlphaFoldDB" id="A0A2H0YQZ5"/>
<feature type="non-terminal residue" evidence="3">
    <location>
        <position position="1"/>
    </location>
</feature>